<protein>
    <submittedName>
        <fullName evidence="1">Uncharacterized protein</fullName>
    </submittedName>
</protein>
<dbReference type="EMBL" id="CADEAL010004076">
    <property type="protein sequence ID" value="CAB1451097.1"/>
    <property type="molecule type" value="Genomic_DNA"/>
</dbReference>
<proteinExistence type="predicted"/>
<dbReference type="AlphaFoldDB" id="A0A9N7Z610"/>
<reference evidence="1" key="1">
    <citation type="submission" date="2020-03" db="EMBL/GenBank/DDBJ databases">
        <authorList>
            <person name="Weist P."/>
        </authorList>
    </citation>
    <scope>NUCLEOTIDE SEQUENCE</scope>
</reference>
<sequence length="101" mass="11255">MAEQPSVVMVPCRGWDRFSIKDDLYLTYHSHLLHHLYCSVSSAVFRHDLRVASVITDEGLDQQLDYCPDSNPCLPACLPACPPACLPPCLPACLPLLLDFQ</sequence>
<accession>A0A9N7Z610</accession>
<organism evidence="1 2">
    <name type="scientific">Pleuronectes platessa</name>
    <name type="common">European plaice</name>
    <dbReference type="NCBI Taxonomy" id="8262"/>
    <lineage>
        <taxon>Eukaryota</taxon>
        <taxon>Metazoa</taxon>
        <taxon>Chordata</taxon>
        <taxon>Craniata</taxon>
        <taxon>Vertebrata</taxon>
        <taxon>Euteleostomi</taxon>
        <taxon>Actinopterygii</taxon>
        <taxon>Neopterygii</taxon>
        <taxon>Teleostei</taxon>
        <taxon>Neoteleostei</taxon>
        <taxon>Acanthomorphata</taxon>
        <taxon>Carangaria</taxon>
        <taxon>Pleuronectiformes</taxon>
        <taxon>Pleuronectoidei</taxon>
        <taxon>Pleuronectidae</taxon>
        <taxon>Pleuronectes</taxon>
    </lineage>
</organism>
<name>A0A9N7Z610_PLEPL</name>
<gene>
    <name evidence="1" type="ORF">PLEPLA_LOCUS38790</name>
</gene>
<evidence type="ECO:0000313" key="2">
    <source>
        <dbReference type="Proteomes" id="UP001153269"/>
    </source>
</evidence>
<keyword evidence="2" id="KW-1185">Reference proteome</keyword>
<comment type="caution">
    <text evidence="1">The sequence shown here is derived from an EMBL/GenBank/DDBJ whole genome shotgun (WGS) entry which is preliminary data.</text>
</comment>
<dbReference type="Proteomes" id="UP001153269">
    <property type="component" value="Unassembled WGS sequence"/>
</dbReference>
<evidence type="ECO:0000313" key="1">
    <source>
        <dbReference type="EMBL" id="CAB1451097.1"/>
    </source>
</evidence>